<evidence type="ECO:0000259" key="1">
    <source>
        <dbReference type="Pfam" id="PF00754"/>
    </source>
</evidence>
<dbReference type="GO" id="GO:0042073">
    <property type="term" value="P:intraciliary transport"/>
    <property type="evidence" value="ECO:0007669"/>
    <property type="project" value="InterPro"/>
</dbReference>
<accession>A0A8C9T155</accession>
<reference evidence="2" key="2">
    <citation type="submission" date="2025-08" db="UniProtKB">
        <authorList>
            <consortium name="Ensembl"/>
        </authorList>
    </citation>
    <scope>IDENTIFICATION</scope>
</reference>
<organism evidence="2 3">
    <name type="scientific">Scleropages formosus</name>
    <name type="common">Asian bonytongue</name>
    <name type="synonym">Osteoglossum formosum</name>
    <dbReference type="NCBI Taxonomy" id="113540"/>
    <lineage>
        <taxon>Eukaryota</taxon>
        <taxon>Metazoa</taxon>
        <taxon>Chordata</taxon>
        <taxon>Craniata</taxon>
        <taxon>Vertebrata</taxon>
        <taxon>Euteleostomi</taxon>
        <taxon>Actinopterygii</taxon>
        <taxon>Neopterygii</taxon>
        <taxon>Teleostei</taxon>
        <taxon>Osteoglossocephala</taxon>
        <taxon>Osteoglossomorpha</taxon>
        <taxon>Osteoglossiformes</taxon>
        <taxon>Osteoglossidae</taxon>
        <taxon>Scleropages</taxon>
    </lineage>
</organism>
<dbReference type="Proteomes" id="UP000694397">
    <property type="component" value="Chromosome 17"/>
</dbReference>
<feature type="domain" description="F5/8 type C" evidence="1">
    <location>
        <begin position="17"/>
        <end position="118"/>
    </location>
</feature>
<dbReference type="SUPFAM" id="SSF49785">
    <property type="entry name" value="Galactose-binding domain-like"/>
    <property type="match status" value="1"/>
</dbReference>
<evidence type="ECO:0000313" key="3">
    <source>
        <dbReference type="Proteomes" id="UP000694397"/>
    </source>
</evidence>
<dbReference type="Ensembl" id="ENSSFOT00015059509.1">
    <property type="protein sequence ID" value="ENSSFOP00015045296.1"/>
    <property type="gene ID" value="ENSSFOG00015032493.1"/>
</dbReference>
<dbReference type="GO" id="GO:0030992">
    <property type="term" value="C:intraciliary transport particle B"/>
    <property type="evidence" value="ECO:0007669"/>
    <property type="project" value="InterPro"/>
</dbReference>
<dbReference type="AlphaFoldDB" id="A0A8C9T155"/>
<evidence type="ECO:0000313" key="2">
    <source>
        <dbReference type="Ensembl" id="ENSSFOP00015045296.1"/>
    </source>
</evidence>
<proteinExistence type="predicted"/>
<dbReference type="Pfam" id="PF00754">
    <property type="entry name" value="F5_F8_type_C"/>
    <property type="match status" value="1"/>
</dbReference>
<name>A0A8C9T155_SCLFO</name>
<dbReference type="OrthoDB" id="271080at2759"/>
<gene>
    <name evidence="2" type="primary">hspb11</name>
</gene>
<reference evidence="2 3" key="1">
    <citation type="submission" date="2019-04" db="EMBL/GenBank/DDBJ databases">
        <authorList>
            <consortium name="Wellcome Sanger Institute Data Sharing"/>
        </authorList>
    </citation>
    <scope>NUCLEOTIDE SEQUENCE [LARGE SCALE GENOMIC DNA]</scope>
</reference>
<dbReference type="GO" id="GO:0005929">
    <property type="term" value="C:cilium"/>
    <property type="evidence" value="ECO:0007669"/>
    <property type="project" value="TreeGrafter"/>
</dbReference>
<sequence>MTEDGAAAEVVLVTSGDEKHPPENITDRKMETFWMSTGMFPQEFIIRLSSAVKISLITVHSYNVRDLKIEKTTSNDITEFEPLAEKEFECTEGHLQTNDFSFNATTATRLRFIITSGYDHFISVHNVTVDGKYE</sequence>
<dbReference type="RefSeq" id="XP_018614389.1">
    <property type="nucleotide sequence ID" value="XM_018758873.2"/>
</dbReference>
<dbReference type="GO" id="GO:0005813">
    <property type="term" value="C:centrosome"/>
    <property type="evidence" value="ECO:0007669"/>
    <property type="project" value="TreeGrafter"/>
</dbReference>
<dbReference type="InterPro" id="IPR000421">
    <property type="entry name" value="FA58C"/>
</dbReference>
<protein>
    <submittedName>
        <fullName evidence="2">Heat shock protein, alpha-crystallin-related, b11</fullName>
    </submittedName>
</protein>
<reference evidence="2" key="3">
    <citation type="submission" date="2025-09" db="UniProtKB">
        <authorList>
            <consortium name="Ensembl"/>
        </authorList>
    </citation>
    <scope>IDENTIFICATION</scope>
</reference>
<dbReference type="GeneID" id="108938351"/>
<dbReference type="PANTHER" id="PTHR33906">
    <property type="entry name" value="INTRAFLAGELLAR TRANSPORT PROTEIN 25 HOMOLOG"/>
    <property type="match status" value="1"/>
</dbReference>
<dbReference type="InterPro" id="IPR033558">
    <property type="entry name" value="IFT25"/>
</dbReference>
<dbReference type="InterPro" id="IPR008979">
    <property type="entry name" value="Galactose-bd-like_sf"/>
</dbReference>
<dbReference type="Gene3D" id="2.60.120.260">
    <property type="entry name" value="Galactose-binding domain-like"/>
    <property type="match status" value="1"/>
</dbReference>
<dbReference type="PANTHER" id="PTHR33906:SF1">
    <property type="entry name" value="INTRAFLAGELLAR TRANSPORT PROTEIN 25 HOMOLOG"/>
    <property type="match status" value="1"/>
</dbReference>
<dbReference type="GeneTree" id="ENSGT00940000166675"/>
<dbReference type="CTD" id="790918"/>
<keyword evidence="3" id="KW-1185">Reference proteome</keyword>